<reference evidence="2 3" key="1">
    <citation type="submission" date="2018-08" db="EMBL/GenBank/DDBJ databases">
        <title>Genomic Encyclopedia of Archaeal and Bacterial Type Strains, Phase II (KMG-II): from individual species to whole genera.</title>
        <authorList>
            <person name="Goeker M."/>
        </authorList>
    </citation>
    <scope>NUCLEOTIDE SEQUENCE [LARGE SCALE GENOMIC DNA]</scope>
    <source>
        <strain evidence="2 3">DSM 15986</strain>
    </source>
</reference>
<evidence type="ECO:0000259" key="1">
    <source>
        <dbReference type="Pfam" id="PF05239"/>
    </source>
</evidence>
<proteinExistence type="predicted"/>
<dbReference type="RefSeq" id="WP_086539824.1">
    <property type="nucleotide sequence ID" value="NZ_MSSW01000003.1"/>
</dbReference>
<comment type="caution">
    <text evidence="2">The sequence shown here is derived from an EMBL/GenBank/DDBJ whole genome shotgun (WGS) entry which is preliminary data.</text>
</comment>
<evidence type="ECO:0000313" key="2">
    <source>
        <dbReference type="EMBL" id="REG92784.1"/>
    </source>
</evidence>
<dbReference type="InterPro" id="IPR014747">
    <property type="entry name" value="Bac_photo_RC_H_C"/>
</dbReference>
<organism evidence="2 3">
    <name type="scientific">Algoriphagus antarcticus</name>
    <dbReference type="NCBI Taxonomy" id="238540"/>
    <lineage>
        <taxon>Bacteria</taxon>
        <taxon>Pseudomonadati</taxon>
        <taxon>Bacteroidota</taxon>
        <taxon>Cytophagia</taxon>
        <taxon>Cytophagales</taxon>
        <taxon>Cyclobacteriaceae</taxon>
        <taxon>Algoriphagus</taxon>
    </lineage>
</organism>
<dbReference type="AlphaFoldDB" id="A0A3E0E3C2"/>
<dbReference type="SUPFAM" id="SSF50346">
    <property type="entry name" value="PRC-barrel domain"/>
    <property type="match status" value="1"/>
</dbReference>
<dbReference type="Gene3D" id="3.90.50.10">
    <property type="entry name" value="Photosynthetic Reaction Center, subunit H, domain 2"/>
    <property type="match status" value="1"/>
</dbReference>
<feature type="domain" description="PRC-barrel" evidence="1">
    <location>
        <begin position="22"/>
        <end position="63"/>
    </location>
</feature>
<dbReference type="GO" id="GO:0019684">
    <property type="term" value="P:photosynthesis, light reaction"/>
    <property type="evidence" value="ECO:0007669"/>
    <property type="project" value="InterPro"/>
</dbReference>
<accession>A0A3E0E3C2</accession>
<dbReference type="EMBL" id="QUNF01000002">
    <property type="protein sequence ID" value="REG92784.1"/>
    <property type="molecule type" value="Genomic_DNA"/>
</dbReference>
<gene>
    <name evidence="2" type="ORF">C8N25_102187</name>
</gene>
<evidence type="ECO:0000313" key="3">
    <source>
        <dbReference type="Proteomes" id="UP000256405"/>
    </source>
</evidence>
<dbReference type="Pfam" id="PF05239">
    <property type="entry name" value="PRC"/>
    <property type="match status" value="1"/>
</dbReference>
<dbReference type="InterPro" id="IPR011033">
    <property type="entry name" value="PRC_barrel-like_sf"/>
</dbReference>
<dbReference type="OrthoDB" id="1422173at2"/>
<protein>
    <submittedName>
        <fullName evidence="2">PRC-barrel domain protein</fullName>
    </submittedName>
</protein>
<keyword evidence="3" id="KW-1185">Reference proteome</keyword>
<name>A0A3E0E3C2_9BACT</name>
<dbReference type="InterPro" id="IPR027275">
    <property type="entry name" value="PRC-brl_dom"/>
</dbReference>
<dbReference type="GO" id="GO:0030077">
    <property type="term" value="C:plasma membrane light-harvesting complex"/>
    <property type="evidence" value="ECO:0007669"/>
    <property type="project" value="InterPro"/>
</dbReference>
<dbReference type="Proteomes" id="UP000256405">
    <property type="component" value="Unassembled WGS sequence"/>
</dbReference>
<sequence length="166" mass="19412">MNTRNRNLYYLEELSDYKVADSDKDVRGWKVQDVEGRIIGEVDNLLVNKNTERVVYLDVEVDESIISANHKPFTAKAKDGVHEFINEDGENHIIIPIGMATLDLNSHIVSTKKINYEIFAQTKRLKKGTPVHREYEVDVFNSYTRPKTETHYPDDDTFYNRDEFRK</sequence>